<feature type="transmembrane region" description="Helical" evidence="1">
    <location>
        <begin position="178"/>
        <end position="196"/>
    </location>
</feature>
<protein>
    <submittedName>
        <fullName evidence="2">Uncharacterized protein</fullName>
    </submittedName>
</protein>
<feature type="transmembrane region" description="Helical" evidence="1">
    <location>
        <begin position="111"/>
        <end position="134"/>
    </location>
</feature>
<comment type="caution">
    <text evidence="2">The sequence shown here is derived from an EMBL/GenBank/DDBJ whole genome shotgun (WGS) entry which is preliminary data.</text>
</comment>
<proteinExistence type="predicted"/>
<organism evidence="2 3">
    <name type="scientific">Actinomadura syzygii</name>
    <dbReference type="NCBI Taxonomy" id="1427538"/>
    <lineage>
        <taxon>Bacteria</taxon>
        <taxon>Bacillati</taxon>
        <taxon>Actinomycetota</taxon>
        <taxon>Actinomycetes</taxon>
        <taxon>Streptosporangiales</taxon>
        <taxon>Thermomonosporaceae</taxon>
        <taxon>Actinomadura</taxon>
    </lineage>
</organism>
<keyword evidence="3" id="KW-1185">Reference proteome</keyword>
<dbReference type="RefSeq" id="WP_148353804.1">
    <property type="nucleotide sequence ID" value="NZ_JBHSBF010000018.1"/>
</dbReference>
<evidence type="ECO:0000313" key="2">
    <source>
        <dbReference type="EMBL" id="TYC09754.1"/>
    </source>
</evidence>
<sequence length="219" mass="23412">MAWELVRSGHLVRSVRLAPFLSGAAAVAVFLAARRGGTHDVIGDLRVLGLLLALGSGYVLDDGAAVTLQASPYSLARRIWLRIGFAAAVVVPSWTVILARYLPSAPADDRWALGVGLTVELAAALTVIWAVAAWGRRHGFEHPGVITTPALLAGLLLATSIPQAPMLIAYGAQWTPAHLRWSGVLVIAFCVLMAAMRDPASVWKRSSASSFATWRIWRS</sequence>
<accession>A0A5D0TVI6</accession>
<keyword evidence="1" id="KW-0472">Membrane</keyword>
<feature type="transmembrane region" description="Helical" evidence="1">
    <location>
        <begin position="15"/>
        <end position="33"/>
    </location>
</feature>
<evidence type="ECO:0000313" key="3">
    <source>
        <dbReference type="Proteomes" id="UP000322634"/>
    </source>
</evidence>
<keyword evidence="1" id="KW-1133">Transmembrane helix</keyword>
<evidence type="ECO:0000256" key="1">
    <source>
        <dbReference type="SAM" id="Phobius"/>
    </source>
</evidence>
<dbReference type="EMBL" id="VSFF01000013">
    <property type="protein sequence ID" value="TYC09754.1"/>
    <property type="molecule type" value="Genomic_DNA"/>
</dbReference>
<gene>
    <name evidence="2" type="ORF">FXF65_31995</name>
</gene>
<keyword evidence="1" id="KW-0812">Transmembrane</keyword>
<reference evidence="2 3" key="1">
    <citation type="submission" date="2019-08" db="EMBL/GenBank/DDBJ databases">
        <title>Actinomadura sp. nov. CYP1-5 isolated from mountain soil.</title>
        <authorList>
            <person name="Songsumanus A."/>
            <person name="Kuncharoen N."/>
            <person name="Kudo T."/>
            <person name="Yuki M."/>
            <person name="Igarashi Y."/>
            <person name="Tanasupawat S."/>
        </authorList>
    </citation>
    <scope>NUCLEOTIDE SEQUENCE [LARGE SCALE GENOMIC DNA]</scope>
    <source>
        <strain evidence="2 3">GKU157</strain>
    </source>
</reference>
<dbReference type="OrthoDB" id="5187566at2"/>
<dbReference type="AlphaFoldDB" id="A0A5D0TVI6"/>
<dbReference type="Proteomes" id="UP000322634">
    <property type="component" value="Unassembled WGS sequence"/>
</dbReference>
<feature type="transmembrane region" description="Helical" evidence="1">
    <location>
        <begin position="45"/>
        <end position="67"/>
    </location>
</feature>
<name>A0A5D0TVI6_9ACTN</name>
<feature type="transmembrane region" description="Helical" evidence="1">
    <location>
        <begin position="79"/>
        <end position="99"/>
    </location>
</feature>
<feature type="transmembrane region" description="Helical" evidence="1">
    <location>
        <begin position="146"/>
        <end position="172"/>
    </location>
</feature>